<dbReference type="AlphaFoldDB" id="F7ZHC4"/>
<dbReference type="eggNOG" id="COG1266">
    <property type="taxonomic scope" value="Bacteria"/>
</dbReference>
<dbReference type="KEGG" id="rli:RLO149_c042560"/>
<accession>F7ZHC4</accession>
<dbReference type="GO" id="GO:0080120">
    <property type="term" value="P:CAAX-box protein maturation"/>
    <property type="evidence" value="ECO:0007669"/>
    <property type="project" value="UniProtKB-ARBA"/>
</dbReference>
<feature type="transmembrane region" description="Helical" evidence="1">
    <location>
        <begin position="114"/>
        <end position="132"/>
    </location>
</feature>
<feature type="transmembrane region" description="Helical" evidence="1">
    <location>
        <begin position="144"/>
        <end position="164"/>
    </location>
</feature>
<evidence type="ECO:0000313" key="4">
    <source>
        <dbReference type="Proteomes" id="UP000001353"/>
    </source>
</evidence>
<feature type="transmembrane region" description="Helical" evidence="1">
    <location>
        <begin position="240"/>
        <end position="265"/>
    </location>
</feature>
<evidence type="ECO:0000256" key="1">
    <source>
        <dbReference type="SAM" id="Phobius"/>
    </source>
</evidence>
<dbReference type="OrthoDB" id="7171777at2"/>
<dbReference type="Proteomes" id="UP000001353">
    <property type="component" value="Chromosome"/>
</dbReference>
<dbReference type="PANTHER" id="PTHR36435:SF1">
    <property type="entry name" value="CAAX AMINO TERMINAL PROTEASE FAMILY PROTEIN"/>
    <property type="match status" value="1"/>
</dbReference>
<feature type="domain" description="CAAX prenyl protease 2/Lysostaphin resistance protein A-like" evidence="2">
    <location>
        <begin position="150"/>
        <end position="246"/>
    </location>
</feature>
<feature type="transmembrane region" description="Helical" evidence="1">
    <location>
        <begin position="185"/>
        <end position="202"/>
    </location>
</feature>
<feature type="transmembrane region" description="Helical" evidence="1">
    <location>
        <begin position="70"/>
        <end position="93"/>
    </location>
</feature>
<dbReference type="InterPro" id="IPR003675">
    <property type="entry name" value="Rce1/LyrA-like_dom"/>
</dbReference>
<evidence type="ECO:0000259" key="2">
    <source>
        <dbReference type="Pfam" id="PF02517"/>
    </source>
</evidence>
<feature type="transmembrane region" description="Helical" evidence="1">
    <location>
        <begin position="23"/>
        <end position="44"/>
    </location>
</feature>
<keyword evidence="4" id="KW-1185">Reference proteome</keyword>
<proteinExistence type="predicted"/>
<sequence>MSLFRAYRAHEALITPARPKAQVWRLVIGVILIAGVFLLANQFLHQSLFTLLGSETYGALTGRDGQMSQLSVMFLLLSFGLLTVAVTVALKVAHNRGISAVFGNATLFRSQFTVVLLMLVILNAAVFALPPWDMGAPLVPNVNFGAWLVVLPFAIVAIIVQVSAEEILFRGYLQQQLAARFRSPLIFLLVPSVLFGLGHYMPEEAGENANIIMVWSVIFGVLMADLTARAGTLGPAIAVHFVNNVIAILFVSMPDSLSGLALYLSPFALTDTQELRAWLPVEFAMMVVTWLAARLAIRR</sequence>
<dbReference type="InterPro" id="IPR052710">
    <property type="entry name" value="CAAX_protease"/>
</dbReference>
<dbReference type="STRING" id="391595.RLO149_c042560"/>
<organism evidence="3 4">
    <name type="scientific">Roseobacter litoralis (strain ATCC 49566 / DSM 6996 / JCM 21268 / NBRC 15278 / OCh 149)</name>
    <dbReference type="NCBI Taxonomy" id="391595"/>
    <lineage>
        <taxon>Bacteria</taxon>
        <taxon>Pseudomonadati</taxon>
        <taxon>Pseudomonadota</taxon>
        <taxon>Alphaproteobacteria</taxon>
        <taxon>Rhodobacterales</taxon>
        <taxon>Roseobacteraceae</taxon>
        <taxon>Roseobacter</taxon>
    </lineage>
</organism>
<feature type="transmembrane region" description="Helical" evidence="1">
    <location>
        <begin position="208"/>
        <end position="228"/>
    </location>
</feature>
<name>F7ZHC4_ROSLO</name>
<evidence type="ECO:0000313" key="3">
    <source>
        <dbReference type="EMBL" id="AEI96152.1"/>
    </source>
</evidence>
<gene>
    <name evidence="3" type="ordered locus">RLO149_c042560</name>
</gene>
<dbReference type="PANTHER" id="PTHR36435">
    <property type="entry name" value="SLR1288 PROTEIN"/>
    <property type="match status" value="1"/>
</dbReference>
<dbReference type="GO" id="GO:0006508">
    <property type="term" value="P:proteolysis"/>
    <property type="evidence" value="ECO:0007669"/>
    <property type="project" value="UniProtKB-KW"/>
</dbReference>
<dbReference type="RefSeq" id="WP_013964031.1">
    <property type="nucleotide sequence ID" value="NC_015730.1"/>
</dbReference>
<dbReference type="EMBL" id="CP002623">
    <property type="protein sequence ID" value="AEI96152.1"/>
    <property type="molecule type" value="Genomic_DNA"/>
</dbReference>
<reference evidence="3 4" key="1">
    <citation type="journal article" date="2011" name="BMC Genomics">
        <title>Comparative genome analysis and genome-guided physiological analysis of Roseobacter litoralis.</title>
        <authorList>
            <person name="Kalhoefer D."/>
            <person name="Thole S."/>
            <person name="Voget S."/>
            <person name="Lehmann R."/>
            <person name="Liesegang H."/>
            <person name="Wollher A."/>
            <person name="Daniel R."/>
            <person name="Simon M."/>
            <person name="Brinkhoff T."/>
        </authorList>
    </citation>
    <scope>NUCLEOTIDE SEQUENCE [LARGE SCALE GENOMIC DNA]</scope>
    <source>
        <strain evidence="4">ATCC 49566 / DSM 6996 / JCM 21268 / NBRC 15278 / OCh 149</strain>
    </source>
</reference>
<dbReference type="Pfam" id="PF02517">
    <property type="entry name" value="Rce1-like"/>
    <property type="match status" value="1"/>
</dbReference>
<protein>
    <submittedName>
        <fullName evidence="3">CAAX amino terminal protease-like protein</fullName>
    </submittedName>
</protein>
<feature type="transmembrane region" description="Helical" evidence="1">
    <location>
        <begin position="277"/>
        <end position="297"/>
    </location>
</feature>
<dbReference type="GO" id="GO:0004175">
    <property type="term" value="F:endopeptidase activity"/>
    <property type="evidence" value="ECO:0007669"/>
    <property type="project" value="UniProtKB-ARBA"/>
</dbReference>
<keyword evidence="1" id="KW-0812">Transmembrane</keyword>
<keyword evidence="1" id="KW-1133">Transmembrane helix</keyword>
<keyword evidence="1" id="KW-0472">Membrane</keyword>
<dbReference type="HOGENOM" id="CLU_052492_2_0_5"/>